<keyword evidence="1" id="KW-0732">Signal</keyword>
<name>A0A1V4J7G0_PATFA</name>
<keyword evidence="3" id="KW-1185">Reference proteome</keyword>
<dbReference type="AlphaFoldDB" id="A0A1V4J7G0"/>
<feature type="chain" id="PRO_5013025452" evidence="1">
    <location>
        <begin position="26"/>
        <end position="193"/>
    </location>
</feature>
<dbReference type="Proteomes" id="UP000190648">
    <property type="component" value="Unassembled WGS sequence"/>
</dbReference>
<gene>
    <name evidence="2" type="ORF">AV530_000490</name>
</gene>
<proteinExistence type="predicted"/>
<evidence type="ECO:0000313" key="2">
    <source>
        <dbReference type="EMBL" id="OPJ68059.1"/>
    </source>
</evidence>
<sequence length="193" mass="21301">MGGVPTACAIRALLLELLPFLGSSAGRPGIVLSQDELQRKTLELLRLLPPNLLGLQVGLGTRGGTGWQRHPQVTCPPVPSSQPCQPPEYRSRDVLDKLLLCGLLEVEEAEGERWACDVSRRPWARMDFSDSDSDSADELPKRCFKLREPQGCPGFLLFLCRLLSPILGTFARAVTFLERPQWPQPAQSCEGHS</sequence>
<reference evidence="2 3" key="1">
    <citation type="submission" date="2016-02" db="EMBL/GenBank/DDBJ databases">
        <title>Band-tailed pigeon sequencing and assembly.</title>
        <authorList>
            <person name="Soares A.E."/>
            <person name="Novak B.J."/>
            <person name="Rice E.S."/>
            <person name="O'Connell B."/>
            <person name="Chang D."/>
            <person name="Weber S."/>
            <person name="Shapiro B."/>
        </authorList>
    </citation>
    <scope>NUCLEOTIDE SEQUENCE [LARGE SCALE GENOMIC DNA]</scope>
    <source>
        <strain evidence="2">BTP2013</strain>
        <tissue evidence="2">Blood</tissue>
    </source>
</reference>
<dbReference type="EMBL" id="LSYS01008716">
    <property type="protein sequence ID" value="OPJ68059.1"/>
    <property type="molecule type" value="Genomic_DNA"/>
</dbReference>
<accession>A0A1V4J7G0</accession>
<evidence type="ECO:0000256" key="1">
    <source>
        <dbReference type="SAM" id="SignalP"/>
    </source>
</evidence>
<evidence type="ECO:0000313" key="3">
    <source>
        <dbReference type="Proteomes" id="UP000190648"/>
    </source>
</evidence>
<dbReference type="OrthoDB" id="5962536at2759"/>
<comment type="caution">
    <text evidence="2">The sequence shown here is derived from an EMBL/GenBank/DDBJ whole genome shotgun (WGS) entry which is preliminary data.</text>
</comment>
<feature type="signal peptide" evidence="1">
    <location>
        <begin position="1"/>
        <end position="25"/>
    </location>
</feature>
<organism evidence="2 3">
    <name type="scientific">Patagioenas fasciata monilis</name>
    <dbReference type="NCBI Taxonomy" id="372326"/>
    <lineage>
        <taxon>Eukaryota</taxon>
        <taxon>Metazoa</taxon>
        <taxon>Chordata</taxon>
        <taxon>Craniata</taxon>
        <taxon>Vertebrata</taxon>
        <taxon>Euteleostomi</taxon>
        <taxon>Archelosauria</taxon>
        <taxon>Archosauria</taxon>
        <taxon>Dinosauria</taxon>
        <taxon>Saurischia</taxon>
        <taxon>Theropoda</taxon>
        <taxon>Coelurosauria</taxon>
        <taxon>Aves</taxon>
        <taxon>Neognathae</taxon>
        <taxon>Neoaves</taxon>
        <taxon>Columbimorphae</taxon>
        <taxon>Columbiformes</taxon>
        <taxon>Columbidae</taxon>
        <taxon>Patagioenas</taxon>
    </lineage>
</organism>
<protein>
    <submittedName>
        <fullName evidence="2">Uncharacterized protein</fullName>
    </submittedName>
</protein>
<dbReference type="STRING" id="372326.A0A1V4J7G0"/>